<dbReference type="OrthoDB" id="10434849at2759"/>
<dbReference type="AlphaFoldDB" id="A0A194SCG3"/>
<organism evidence="3 4">
    <name type="scientific">Rhodotorula graminis (strain WP1)</name>
    <dbReference type="NCBI Taxonomy" id="578459"/>
    <lineage>
        <taxon>Eukaryota</taxon>
        <taxon>Fungi</taxon>
        <taxon>Dikarya</taxon>
        <taxon>Basidiomycota</taxon>
        <taxon>Pucciniomycotina</taxon>
        <taxon>Microbotryomycetes</taxon>
        <taxon>Sporidiobolales</taxon>
        <taxon>Sporidiobolaceae</taxon>
        <taxon>Rhodotorula</taxon>
    </lineage>
</organism>
<name>A0A194SCG3_RHOGW</name>
<dbReference type="GeneID" id="28974231"/>
<evidence type="ECO:0000313" key="3">
    <source>
        <dbReference type="EMBL" id="KPV78294.1"/>
    </source>
</evidence>
<reference evidence="3 4" key="1">
    <citation type="journal article" date="2015" name="Front. Microbiol.">
        <title>Genome sequence of the plant growth promoting endophytic yeast Rhodotorula graminis WP1.</title>
        <authorList>
            <person name="Firrincieli A."/>
            <person name="Otillar R."/>
            <person name="Salamov A."/>
            <person name="Schmutz J."/>
            <person name="Khan Z."/>
            <person name="Redman R.S."/>
            <person name="Fleck N.D."/>
            <person name="Lindquist E."/>
            <person name="Grigoriev I.V."/>
            <person name="Doty S.L."/>
        </authorList>
    </citation>
    <scope>NUCLEOTIDE SEQUENCE [LARGE SCALE GENOMIC DNA]</scope>
    <source>
        <strain evidence="3 4">WP1</strain>
    </source>
</reference>
<keyword evidence="2" id="KW-0472">Membrane</keyword>
<dbReference type="Proteomes" id="UP000053890">
    <property type="component" value="Unassembled WGS sequence"/>
</dbReference>
<dbReference type="EMBL" id="KQ474073">
    <property type="protein sequence ID" value="KPV78294.1"/>
    <property type="molecule type" value="Genomic_DNA"/>
</dbReference>
<feature type="transmembrane region" description="Helical" evidence="2">
    <location>
        <begin position="350"/>
        <end position="373"/>
    </location>
</feature>
<keyword evidence="2" id="KW-0812">Transmembrane</keyword>
<evidence type="ECO:0000256" key="1">
    <source>
        <dbReference type="SAM" id="MobiDB-lite"/>
    </source>
</evidence>
<evidence type="ECO:0000313" key="4">
    <source>
        <dbReference type="Proteomes" id="UP000053890"/>
    </source>
</evidence>
<keyword evidence="4" id="KW-1185">Reference proteome</keyword>
<evidence type="ECO:0000256" key="2">
    <source>
        <dbReference type="SAM" id="Phobius"/>
    </source>
</evidence>
<feature type="region of interest" description="Disordered" evidence="1">
    <location>
        <begin position="1"/>
        <end position="42"/>
    </location>
</feature>
<dbReference type="OMA" id="SWRWAVE"/>
<feature type="compositionally biased region" description="Basic and acidic residues" evidence="1">
    <location>
        <begin position="32"/>
        <end position="42"/>
    </location>
</feature>
<dbReference type="RefSeq" id="XP_018274343.1">
    <property type="nucleotide sequence ID" value="XM_018413782.1"/>
</dbReference>
<protein>
    <submittedName>
        <fullName evidence="3">Uncharacterized protein</fullName>
    </submittedName>
</protein>
<proteinExistence type="predicted"/>
<gene>
    <name evidence="3" type="ORF">RHOBADRAFT_40841</name>
</gene>
<keyword evidence="2" id="KW-1133">Transmembrane helix</keyword>
<sequence length="395" mass="42065">MPSAFHDPYDADTLPEYPPHDAGRAGTTAARRGADSKGDDEAARLVKGGRREGEPVPLEVDGFAYELGRVHHDVDTFHDAVARLTALKAQVLALEPEDSTLVAQSLLASLAVQTADSSQLFKQLPQQIKTFGDKLPFLKPGAGRFLVTSAESMPLQSELAACATTLRSAVHEVHKLADVEEKEKQSARVRLLKTIKAQMGLSGDDSLVMAALLTAEREGSSHFAEQLKAGSPSWRWAVERPFSRLGADIGRAGDLSFLDRLEAVPPPSSSSWLNPLVYLPLGLARKGAPGVGVVDGARPPSAPPTYSPFALRSGERAGFSPLVDADEEDRLGSYGERLDEPPRAAAPTKWARVALGVVVLAVLLGSAVALTLWTRHVDEYDVSQDSMAAGLGGLA</sequence>
<accession>A0A194SCG3</accession>